<accession>A0A8S3WKK8</accession>
<keyword evidence="16" id="KW-1185">Reference proteome</keyword>
<comment type="similarity">
    <text evidence="2">Belongs to the THAP1 family.</text>
</comment>
<comment type="caution">
    <text evidence="15">The sequence shown here is derived from an EMBL/GenBank/DDBJ whole genome shotgun (WGS) entry which is preliminary data.</text>
</comment>
<evidence type="ECO:0000256" key="7">
    <source>
        <dbReference type="ARBA" id="ARBA00023054"/>
    </source>
</evidence>
<evidence type="ECO:0000313" key="16">
    <source>
        <dbReference type="Proteomes" id="UP000691718"/>
    </source>
</evidence>
<dbReference type="GO" id="GO:0043565">
    <property type="term" value="F:sequence-specific DNA binding"/>
    <property type="evidence" value="ECO:0007669"/>
    <property type="project" value="InterPro"/>
</dbReference>
<dbReference type="InterPro" id="IPR026516">
    <property type="entry name" value="THAP1/10"/>
</dbReference>
<evidence type="ECO:0000256" key="13">
    <source>
        <dbReference type="SAM" id="MobiDB-lite"/>
    </source>
</evidence>
<evidence type="ECO:0000256" key="11">
    <source>
        <dbReference type="ARBA" id="ARBA00023306"/>
    </source>
</evidence>
<dbReference type="EMBL" id="CAJQZP010000508">
    <property type="protein sequence ID" value="CAG4965068.1"/>
    <property type="molecule type" value="Genomic_DNA"/>
</dbReference>
<evidence type="ECO:0000256" key="8">
    <source>
        <dbReference type="ARBA" id="ARBA00023125"/>
    </source>
</evidence>
<gene>
    <name evidence="15" type="ORF">PAPOLLO_LOCUS7336</name>
</gene>
<evidence type="ECO:0000313" key="15">
    <source>
        <dbReference type="EMBL" id="CAG4965068.1"/>
    </source>
</evidence>
<reference evidence="15" key="1">
    <citation type="submission" date="2021-04" db="EMBL/GenBank/DDBJ databases">
        <authorList>
            <person name="Tunstrom K."/>
        </authorList>
    </citation>
    <scope>NUCLEOTIDE SEQUENCE</scope>
</reference>
<protein>
    <submittedName>
        <fullName evidence="15">(apollo) hypothetical protein</fullName>
    </submittedName>
</protein>
<keyword evidence="3" id="KW-0479">Metal-binding</keyword>
<feature type="compositionally biased region" description="Polar residues" evidence="13">
    <location>
        <begin position="165"/>
        <end position="175"/>
    </location>
</feature>
<evidence type="ECO:0000256" key="12">
    <source>
        <dbReference type="PROSITE-ProRule" id="PRU00309"/>
    </source>
</evidence>
<feature type="region of interest" description="Disordered" evidence="13">
    <location>
        <begin position="165"/>
        <end position="185"/>
    </location>
</feature>
<evidence type="ECO:0000256" key="9">
    <source>
        <dbReference type="ARBA" id="ARBA00023163"/>
    </source>
</evidence>
<evidence type="ECO:0000256" key="10">
    <source>
        <dbReference type="ARBA" id="ARBA00023242"/>
    </source>
</evidence>
<dbReference type="OrthoDB" id="7312725at2759"/>
<dbReference type="PANTHER" id="PTHR46600:SF1">
    <property type="entry name" value="THAP DOMAIN-CONTAINING PROTEIN 1"/>
    <property type="match status" value="1"/>
</dbReference>
<evidence type="ECO:0000256" key="4">
    <source>
        <dbReference type="ARBA" id="ARBA00022771"/>
    </source>
</evidence>
<name>A0A8S3WKK8_PARAO</name>
<evidence type="ECO:0000256" key="6">
    <source>
        <dbReference type="ARBA" id="ARBA00023015"/>
    </source>
</evidence>
<evidence type="ECO:0000256" key="1">
    <source>
        <dbReference type="ARBA" id="ARBA00004642"/>
    </source>
</evidence>
<dbReference type="GO" id="GO:0008270">
    <property type="term" value="F:zinc ion binding"/>
    <property type="evidence" value="ECO:0007669"/>
    <property type="project" value="UniProtKB-KW"/>
</dbReference>
<keyword evidence="10" id="KW-0539">Nucleus</keyword>
<dbReference type="SMART" id="SM00980">
    <property type="entry name" value="THAP"/>
    <property type="match status" value="1"/>
</dbReference>
<dbReference type="Proteomes" id="UP000691718">
    <property type="component" value="Unassembled WGS sequence"/>
</dbReference>
<keyword evidence="4 12" id="KW-0863">Zinc-finger</keyword>
<proteinExistence type="inferred from homology"/>
<dbReference type="AlphaFoldDB" id="A0A8S3WKK8"/>
<dbReference type="Pfam" id="PF05485">
    <property type="entry name" value="THAP"/>
    <property type="match status" value="1"/>
</dbReference>
<dbReference type="PROSITE" id="PS50950">
    <property type="entry name" value="ZF_THAP"/>
    <property type="match status" value="1"/>
</dbReference>
<evidence type="ECO:0000256" key="3">
    <source>
        <dbReference type="ARBA" id="ARBA00022723"/>
    </source>
</evidence>
<dbReference type="GO" id="GO:0005654">
    <property type="term" value="C:nucleoplasm"/>
    <property type="evidence" value="ECO:0007669"/>
    <property type="project" value="UniProtKB-SubCell"/>
</dbReference>
<keyword evidence="11" id="KW-0131">Cell cycle</keyword>
<evidence type="ECO:0000256" key="2">
    <source>
        <dbReference type="ARBA" id="ARBA00006177"/>
    </source>
</evidence>
<feature type="domain" description="THAP-type" evidence="14">
    <location>
        <begin position="1"/>
        <end position="88"/>
    </location>
</feature>
<dbReference type="PANTHER" id="PTHR46600">
    <property type="entry name" value="THAP DOMAIN-CONTAINING"/>
    <property type="match status" value="1"/>
</dbReference>
<keyword evidence="7" id="KW-0175">Coiled coil</keyword>
<evidence type="ECO:0000259" key="14">
    <source>
        <dbReference type="PROSITE" id="PS50950"/>
    </source>
</evidence>
<keyword evidence="8 12" id="KW-0238">DNA-binding</keyword>
<organism evidence="15 16">
    <name type="scientific">Parnassius apollo</name>
    <name type="common">Apollo butterfly</name>
    <name type="synonym">Papilio apollo</name>
    <dbReference type="NCBI Taxonomy" id="110799"/>
    <lineage>
        <taxon>Eukaryota</taxon>
        <taxon>Metazoa</taxon>
        <taxon>Ecdysozoa</taxon>
        <taxon>Arthropoda</taxon>
        <taxon>Hexapoda</taxon>
        <taxon>Insecta</taxon>
        <taxon>Pterygota</taxon>
        <taxon>Neoptera</taxon>
        <taxon>Endopterygota</taxon>
        <taxon>Lepidoptera</taxon>
        <taxon>Glossata</taxon>
        <taxon>Ditrysia</taxon>
        <taxon>Papilionoidea</taxon>
        <taxon>Papilionidae</taxon>
        <taxon>Parnassiinae</taxon>
        <taxon>Parnassini</taxon>
        <taxon>Parnassius</taxon>
        <taxon>Parnassius</taxon>
    </lineage>
</organism>
<dbReference type="InterPro" id="IPR006612">
    <property type="entry name" value="THAP_Znf"/>
</dbReference>
<evidence type="ECO:0000256" key="5">
    <source>
        <dbReference type="ARBA" id="ARBA00022833"/>
    </source>
</evidence>
<sequence length="421" mass="48375">MTICAIKVCRNYKGRLKTTKKVTYHRIPKDPILRSKWIEIIRESRGEDLWQPSKTAVICSDHFRAKDLYFANNQSRQRLKKEAIPCKALFLTSLETDDDESNSLIEETGRKSDCVTNVFDDAKILVSNEDGSLRATKNNQYASSCCMETSNINVSNFTGIESASASSHIPGQATDSKIGDGRKKENESDIIDDFSDLESIFDTPKKIKLRQELRRRIRCINATVSSLRKDDDDEEESENIANNFNEHEGSKFQLLDDSQLSEYTQQIVGYIAGFVVRCLRKQVKCVACIESLISNKPLQYHKLVNMRDEGGLIYASHDVYHVCKTAESVIRKFIKQDFIMTPINYAKIVSTVMKQFVGGTNYFEVKTDHVCGLLHQVNLIRLVVEKYLDLRYYYKTKLDNNNRDVTSKRKLFKKQIQREGH</sequence>
<dbReference type="SMART" id="SM00692">
    <property type="entry name" value="DM3"/>
    <property type="match status" value="1"/>
</dbReference>
<keyword evidence="6" id="KW-0805">Transcription regulation</keyword>
<keyword evidence="5" id="KW-0862">Zinc</keyword>
<keyword evidence="9" id="KW-0804">Transcription</keyword>
<comment type="subcellular location">
    <subcellularLocation>
        <location evidence="1">Nucleus</location>
        <location evidence="1">Nucleoplasm</location>
    </subcellularLocation>
</comment>